<evidence type="ECO:0000256" key="2">
    <source>
        <dbReference type="ARBA" id="ARBA00022448"/>
    </source>
</evidence>
<keyword evidence="6 7" id="KW-0472">Membrane</keyword>
<feature type="transmembrane region" description="Helical" evidence="7">
    <location>
        <begin position="266"/>
        <end position="289"/>
    </location>
</feature>
<feature type="transmembrane region" description="Helical" evidence="7">
    <location>
        <begin position="353"/>
        <end position="372"/>
    </location>
</feature>
<feature type="transmembrane region" description="Helical" evidence="7">
    <location>
        <begin position="227"/>
        <end position="245"/>
    </location>
</feature>
<dbReference type="Proteomes" id="UP000515679">
    <property type="component" value="Chromosome"/>
</dbReference>
<proteinExistence type="predicted"/>
<dbReference type="GO" id="GO:0022857">
    <property type="term" value="F:transmembrane transporter activity"/>
    <property type="evidence" value="ECO:0007669"/>
    <property type="project" value="InterPro"/>
</dbReference>
<dbReference type="GO" id="GO:0005886">
    <property type="term" value="C:plasma membrane"/>
    <property type="evidence" value="ECO:0007669"/>
    <property type="project" value="UniProtKB-SubCell"/>
</dbReference>
<comment type="subcellular location">
    <subcellularLocation>
        <location evidence="1">Cell membrane</location>
        <topology evidence="1">Multi-pass membrane protein</topology>
    </subcellularLocation>
</comment>
<dbReference type="PANTHER" id="PTHR42718">
    <property type="entry name" value="MAJOR FACILITATOR SUPERFAMILY MULTIDRUG TRANSPORTER MFSC"/>
    <property type="match status" value="1"/>
</dbReference>
<evidence type="ECO:0000256" key="5">
    <source>
        <dbReference type="ARBA" id="ARBA00022989"/>
    </source>
</evidence>
<dbReference type="RefSeq" id="WP_182300783.1">
    <property type="nucleotide sequence ID" value="NZ_CP041969.1"/>
</dbReference>
<dbReference type="PROSITE" id="PS50850">
    <property type="entry name" value="MFS"/>
    <property type="match status" value="1"/>
</dbReference>
<evidence type="ECO:0000256" key="6">
    <source>
        <dbReference type="ARBA" id="ARBA00023136"/>
    </source>
</evidence>
<feature type="transmembrane region" description="Helical" evidence="7">
    <location>
        <begin position="469"/>
        <end position="488"/>
    </location>
</feature>
<feature type="transmembrane region" description="Helical" evidence="7">
    <location>
        <begin position="77"/>
        <end position="96"/>
    </location>
</feature>
<dbReference type="CDD" id="cd17321">
    <property type="entry name" value="MFS_MMR_MDR_like"/>
    <property type="match status" value="1"/>
</dbReference>
<feature type="transmembrane region" description="Helical" evidence="7">
    <location>
        <begin position="329"/>
        <end position="347"/>
    </location>
</feature>
<dbReference type="NCBIfam" id="TIGR00711">
    <property type="entry name" value="efflux_EmrB"/>
    <property type="match status" value="1"/>
</dbReference>
<reference evidence="9 10" key="1">
    <citation type="submission" date="2019-07" db="EMBL/GenBank/DDBJ databases">
        <authorList>
            <person name="Kim J.K."/>
            <person name="Cheong H.-M."/>
            <person name="Choi Y."/>
            <person name="Hwang K.J."/>
            <person name="Lee S."/>
            <person name="Choi C."/>
        </authorList>
    </citation>
    <scope>NUCLEOTIDE SEQUENCE [LARGE SCALE GENOMIC DNA]</scope>
    <source>
        <strain evidence="9 10">KS 22</strain>
    </source>
</reference>
<dbReference type="Pfam" id="PF07690">
    <property type="entry name" value="MFS_1"/>
    <property type="match status" value="1"/>
</dbReference>
<evidence type="ECO:0000256" key="1">
    <source>
        <dbReference type="ARBA" id="ARBA00004651"/>
    </source>
</evidence>
<keyword evidence="3" id="KW-1003">Cell membrane</keyword>
<feature type="transmembrane region" description="Helical" evidence="7">
    <location>
        <begin position="196"/>
        <end position="215"/>
    </location>
</feature>
<feature type="transmembrane region" description="Helical" evidence="7">
    <location>
        <begin position="9"/>
        <end position="33"/>
    </location>
</feature>
<evidence type="ECO:0000256" key="7">
    <source>
        <dbReference type="SAM" id="Phobius"/>
    </source>
</evidence>
<organism evidence="9 10">
    <name type="scientific">Cohnella cholangitidis</name>
    <dbReference type="NCBI Taxonomy" id="2598458"/>
    <lineage>
        <taxon>Bacteria</taxon>
        <taxon>Bacillati</taxon>
        <taxon>Bacillota</taxon>
        <taxon>Bacilli</taxon>
        <taxon>Bacillales</taxon>
        <taxon>Paenibacillaceae</taxon>
        <taxon>Cohnella</taxon>
    </lineage>
</organism>
<protein>
    <submittedName>
        <fullName evidence="9">DHA2 family efflux MFS transporter permease subunit</fullName>
    </submittedName>
</protein>
<sequence length="505" mass="53158">MRKENARKWWVLGALTFGLLAISLDLTILNVALPTLASDLDASTSSLQWIVDSYNLVLAAILLPAGMLGDRYGRKKFLLAALVLFGLASAGCALADSSEMLIVMRCFLGLGAAFIMPLSMSILPVLFEGAERTKAMMVWAMANMFGIPLGPIVGGWLLKHYEWSSVFVINIPLAAIAVVAVGWLLPESRSAARSGLDGFGIVTSSLGLISITYGVIRAGEHSWTDPFALATIAIGSLMIAVFILWQRRAAHPLIDLTLFKSARFTWGAILATIATFAIFGLMFATPLYFQIIQGADSLSTGLRLLPMIGGLILGAKIAQSLLMRSGTKVVVGAGFAIIAVGLVAGAMTGMDSGYGYAAVWITVSGFGLGMVLPASMDAATGELSAERSGVGSALIMVMRQVGGAFGVALLGSALNATYRSQLDLTDVPESAAGLVRQSVVGGSMVARQLSSESLLHSVHLSFIHGMNNLLFVCCGFAIVGLALTLRFLPRSSGTPQTEKAQQMSL</sequence>
<feature type="domain" description="Major facilitator superfamily (MFS) profile" evidence="8">
    <location>
        <begin position="11"/>
        <end position="492"/>
    </location>
</feature>
<dbReference type="Gene3D" id="1.20.1720.10">
    <property type="entry name" value="Multidrug resistance protein D"/>
    <property type="match status" value="1"/>
</dbReference>
<keyword evidence="2" id="KW-0813">Transport</keyword>
<dbReference type="PANTHER" id="PTHR42718:SF42">
    <property type="entry name" value="EXPORT PROTEIN"/>
    <property type="match status" value="1"/>
</dbReference>
<feature type="transmembrane region" description="Helical" evidence="7">
    <location>
        <begin position="53"/>
        <end position="70"/>
    </location>
</feature>
<evidence type="ECO:0000313" key="10">
    <source>
        <dbReference type="Proteomes" id="UP000515679"/>
    </source>
</evidence>
<dbReference type="KEGG" id="cchl:FPL14_27735"/>
<evidence type="ECO:0000313" key="9">
    <source>
        <dbReference type="EMBL" id="QMV44539.1"/>
    </source>
</evidence>
<gene>
    <name evidence="9" type="ORF">FPL14_27735</name>
</gene>
<dbReference type="InterPro" id="IPR020846">
    <property type="entry name" value="MFS_dom"/>
</dbReference>
<dbReference type="AlphaFoldDB" id="A0A7G5C5Q5"/>
<dbReference type="InterPro" id="IPR036259">
    <property type="entry name" value="MFS_trans_sf"/>
</dbReference>
<dbReference type="EMBL" id="CP041969">
    <property type="protein sequence ID" value="QMV44539.1"/>
    <property type="molecule type" value="Genomic_DNA"/>
</dbReference>
<name>A0A7G5C5Q5_9BACL</name>
<keyword evidence="5 7" id="KW-1133">Transmembrane helix</keyword>
<feature type="transmembrane region" description="Helical" evidence="7">
    <location>
        <begin position="138"/>
        <end position="157"/>
    </location>
</feature>
<dbReference type="InterPro" id="IPR004638">
    <property type="entry name" value="EmrB-like"/>
</dbReference>
<feature type="transmembrane region" description="Helical" evidence="7">
    <location>
        <begin position="102"/>
        <end position="126"/>
    </location>
</feature>
<feature type="transmembrane region" description="Helical" evidence="7">
    <location>
        <begin position="301"/>
        <end position="322"/>
    </location>
</feature>
<dbReference type="SUPFAM" id="SSF103473">
    <property type="entry name" value="MFS general substrate transporter"/>
    <property type="match status" value="1"/>
</dbReference>
<keyword evidence="10" id="KW-1185">Reference proteome</keyword>
<evidence type="ECO:0000256" key="3">
    <source>
        <dbReference type="ARBA" id="ARBA00022475"/>
    </source>
</evidence>
<dbReference type="Gene3D" id="1.20.1250.20">
    <property type="entry name" value="MFS general substrate transporter like domains"/>
    <property type="match status" value="1"/>
</dbReference>
<dbReference type="InterPro" id="IPR011701">
    <property type="entry name" value="MFS"/>
</dbReference>
<evidence type="ECO:0000256" key="4">
    <source>
        <dbReference type="ARBA" id="ARBA00022692"/>
    </source>
</evidence>
<feature type="transmembrane region" description="Helical" evidence="7">
    <location>
        <begin position="163"/>
        <end position="184"/>
    </location>
</feature>
<accession>A0A7G5C5Q5</accession>
<evidence type="ECO:0000259" key="8">
    <source>
        <dbReference type="PROSITE" id="PS50850"/>
    </source>
</evidence>
<keyword evidence="4 7" id="KW-0812">Transmembrane</keyword>
<feature type="transmembrane region" description="Helical" evidence="7">
    <location>
        <begin position="393"/>
        <end position="414"/>
    </location>
</feature>